<reference evidence="4 5" key="1">
    <citation type="journal article" date="2012" name="Genome Biol.">
        <title>Genome and low-iron response of an oceanic diatom adapted to chronic iron limitation.</title>
        <authorList>
            <person name="Lommer M."/>
            <person name="Specht M."/>
            <person name="Roy A.S."/>
            <person name="Kraemer L."/>
            <person name="Andreson R."/>
            <person name="Gutowska M.A."/>
            <person name="Wolf J."/>
            <person name="Bergner S.V."/>
            <person name="Schilhabel M.B."/>
            <person name="Klostermeier U.C."/>
            <person name="Beiko R.G."/>
            <person name="Rosenstiel P."/>
            <person name="Hippler M."/>
            <person name="Laroche J."/>
        </authorList>
    </citation>
    <scope>NUCLEOTIDE SEQUENCE [LARGE SCALE GENOMIC DNA]</scope>
    <source>
        <strain evidence="4 5">CCMP1005</strain>
    </source>
</reference>
<dbReference type="eggNOG" id="ENOG502S7SI">
    <property type="taxonomic scope" value="Eukaryota"/>
</dbReference>
<dbReference type="InterPro" id="IPR011990">
    <property type="entry name" value="TPR-like_helical_dom_sf"/>
</dbReference>
<dbReference type="OMA" id="MAICARS"/>
<protein>
    <submittedName>
        <fullName evidence="4">Uncharacterized protein</fullName>
    </submittedName>
</protein>
<dbReference type="Gene3D" id="3.30.1370.110">
    <property type="match status" value="1"/>
</dbReference>
<dbReference type="PANTHER" id="PTHR47447:SF17">
    <property type="entry name" value="OS12G0638900 PROTEIN"/>
    <property type="match status" value="1"/>
</dbReference>
<accession>K0RK24</accession>
<name>K0RK24_THAOC</name>
<evidence type="ECO:0000256" key="1">
    <source>
        <dbReference type="ARBA" id="ARBA00022737"/>
    </source>
</evidence>
<dbReference type="PANTHER" id="PTHR47447">
    <property type="entry name" value="OS03G0856100 PROTEIN"/>
    <property type="match status" value="1"/>
</dbReference>
<evidence type="ECO:0000313" key="4">
    <source>
        <dbReference type="EMBL" id="EJK53575.1"/>
    </source>
</evidence>
<dbReference type="Proteomes" id="UP000266841">
    <property type="component" value="Unassembled WGS sequence"/>
</dbReference>
<evidence type="ECO:0000313" key="5">
    <source>
        <dbReference type="Proteomes" id="UP000266841"/>
    </source>
</evidence>
<organism evidence="4 5">
    <name type="scientific">Thalassiosira oceanica</name>
    <name type="common">Marine diatom</name>
    <dbReference type="NCBI Taxonomy" id="159749"/>
    <lineage>
        <taxon>Eukaryota</taxon>
        <taxon>Sar</taxon>
        <taxon>Stramenopiles</taxon>
        <taxon>Ochrophyta</taxon>
        <taxon>Bacillariophyta</taxon>
        <taxon>Coscinodiscophyceae</taxon>
        <taxon>Thalassiosirophycidae</taxon>
        <taxon>Thalassiosirales</taxon>
        <taxon>Thalassiosiraceae</taxon>
        <taxon>Thalassiosira</taxon>
    </lineage>
</organism>
<dbReference type="OrthoDB" id="185373at2759"/>
<feature type="repeat" description="PPR" evidence="2">
    <location>
        <begin position="489"/>
        <end position="523"/>
    </location>
</feature>
<comment type="caution">
    <text evidence="4">The sequence shown here is derived from an EMBL/GenBank/DDBJ whole genome shotgun (WGS) entry which is preliminary data.</text>
</comment>
<dbReference type="Gene3D" id="1.25.40.10">
    <property type="entry name" value="Tetratricopeptide repeat domain"/>
    <property type="match status" value="2"/>
</dbReference>
<dbReference type="PROSITE" id="PS51375">
    <property type="entry name" value="PPR"/>
    <property type="match status" value="2"/>
</dbReference>
<proteinExistence type="predicted"/>
<evidence type="ECO:0000256" key="2">
    <source>
        <dbReference type="PROSITE-ProRule" id="PRU00708"/>
    </source>
</evidence>
<dbReference type="SUPFAM" id="SSF160443">
    <property type="entry name" value="SMR domain-like"/>
    <property type="match status" value="1"/>
</dbReference>
<gene>
    <name evidence="4" type="ORF">THAOC_26959</name>
</gene>
<dbReference type="Pfam" id="PF01535">
    <property type="entry name" value="PPR"/>
    <property type="match status" value="4"/>
</dbReference>
<dbReference type="InterPro" id="IPR002885">
    <property type="entry name" value="PPR_rpt"/>
</dbReference>
<dbReference type="EMBL" id="AGNL01037512">
    <property type="protein sequence ID" value="EJK53575.1"/>
    <property type="molecule type" value="Genomic_DNA"/>
</dbReference>
<keyword evidence="1" id="KW-0677">Repeat</keyword>
<feature type="region of interest" description="Disordered" evidence="3">
    <location>
        <begin position="1"/>
        <end position="32"/>
    </location>
</feature>
<feature type="repeat" description="PPR" evidence="2">
    <location>
        <begin position="767"/>
        <end position="801"/>
    </location>
</feature>
<sequence>MEPSSPVVAGRKRRWLERQHHPNNHITASADVSPADSGHAYASCDGGRGLNDTLDHHCRKFRTRAGHRCSNRRRVFAMSLLFCGLTATTLATRVQHAFISPPIRRGRHTIDSNIRASLYVATKHHSTMGRDSIHSKFHSNEDGDDLDPHRPLSVEPVRLHEKLTSFASNINRLRSKRREARTKQARKRESDDIINACSSLIHFMSDETTKLSSSRLDVSWNDAAIESIRGVLESSLIQSTRALSEVGDFVLISKLAHSAGNYAAALAGKTGVSTGFIPPRVFGEAIASLSKTKASISKIKSLWNYFTLDVAPANPAVLSSGPGVYEMNAMLTSLADRGKVSAALKLYRLMSAADDNGLRIRGDAYTASILFGMLADSISAGSFRQKNQEAVNASPCWQWNEAIALLDTFEQTQLNNYAYAALVKVNERATVVYGDDSNQRHNGVSSAMAILERMRGRSWRASVTLLDAMAASNNTDTSKSNTWSLPLPNMFTYSLAISTCARCNQGDLAMSLLDKMSKCDVDSDDCVVSEPNTWVYNAALLSCTESSVSPDSKRLATALGILESMEASGNDGVAEPDSVTYNTVLSVIDSSSFQALQESRVKLTRYTIHGNQTGLVDGILQSMADRGVVRDEITYRNAIAACGTNSEAALALLSRSFEDVGHSASLDGRAASGPIFVGNSALSVASKTGDIYASYNIIAALSERNVKLDNESMQHVIRTLGKIGDCEAILALLICLRGQEFANNIMIERYNLDILANIDAGSLPLIDERVYSVAITSCLKHDQLGAADQILSSMKKNGLSLNQRSLKEIIAEYCRMAMACSKEEFKIARLARRTEPGNAQFGLLEPIYITSRARAKAALTMLRAVDNPSPGLLSLIAKACCAAGLWQEARSILRRMHRAAILELRRGQNLLSTSRVAGNFLNELPRLHRSLLKFCARSGSITPALNFADDIQYLASSIREHSRSAGKEDGVETEIVTLSSRLMGNAHTPDHAPETDFSNTGAMSSLLKRPVGLTGQDWKLILIAASRGGHWKVCVGTLPFIRPYVKETHPRYAQENAKNLSPSSRPSLARLNKKYDRIARALTAAILCLEDRSQYAWAIRSIDDWIEWSGRRPRKEAVASACRVLAKRFRGQEVLNLVSKVMSIPLVGDFEEKAPEYTYEKAIYTEAINALHKSGLYEEADQLYAEGATNGHLPWSVMRNSDSNRLYLDLHGMSAAVAHAGVRVALQKEIATAPNDAEVLGRDVMIVTGLGRRSGERFRPVLRPEVQRMLTEEFFPPMGTSSVPGNMGALLIPKSDIEAWLEHQRKQRGERLMLVADVLKDISTGNRLERALLNSEKRIERALKFKLKTEGCENTDDSGSQ</sequence>
<dbReference type="InterPro" id="IPR036063">
    <property type="entry name" value="Smr_dom_sf"/>
</dbReference>
<keyword evidence="5" id="KW-1185">Reference proteome</keyword>
<evidence type="ECO:0000256" key="3">
    <source>
        <dbReference type="SAM" id="MobiDB-lite"/>
    </source>
</evidence>